<dbReference type="InterPro" id="IPR053214">
    <property type="entry name" value="LysM12-like"/>
</dbReference>
<dbReference type="PANTHER" id="PTHR47700:SF2">
    <property type="entry name" value="CHITINASE"/>
    <property type="match status" value="1"/>
</dbReference>
<evidence type="ECO:0000313" key="5">
    <source>
        <dbReference type="Proteomes" id="UP000244855"/>
    </source>
</evidence>
<evidence type="ECO:0000313" key="4">
    <source>
        <dbReference type="EMBL" id="PVH96168.1"/>
    </source>
</evidence>
<dbReference type="SUPFAM" id="SSF54106">
    <property type="entry name" value="LysM domain"/>
    <property type="match status" value="1"/>
</dbReference>
<dbReference type="PANTHER" id="PTHR47700">
    <property type="entry name" value="V CHITINASE, PUTATIVE (AFU_ORTHOLOGUE AFUA_6G13720)-RELATED"/>
    <property type="match status" value="1"/>
</dbReference>
<accession>A0A2V1DDP9</accession>
<dbReference type="SMART" id="SM00257">
    <property type="entry name" value="LysM"/>
    <property type="match status" value="1"/>
</dbReference>
<dbReference type="STRING" id="97972.A0A2V1DDP9"/>
<protein>
    <submittedName>
        <fullName evidence="4">Glycoside hydrolase family 18 protein</fullName>
    </submittedName>
</protein>
<evidence type="ECO:0000259" key="3">
    <source>
        <dbReference type="PROSITE" id="PS51782"/>
    </source>
</evidence>
<dbReference type="InterPro" id="IPR018392">
    <property type="entry name" value="LysM"/>
</dbReference>
<dbReference type="AlphaFoldDB" id="A0A2V1DDP9"/>
<keyword evidence="2" id="KW-0843">Virulence</keyword>
<dbReference type="PROSITE" id="PS51782">
    <property type="entry name" value="LYSM"/>
    <property type="match status" value="1"/>
</dbReference>
<organism evidence="4 5">
    <name type="scientific">Periconia macrospinosa</name>
    <dbReference type="NCBI Taxonomy" id="97972"/>
    <lineage>
        <taxon>Eukaryota</taxon>
        <taxon>Fungi</taxon>
        <taxon>Dikarya</taxon>
        <taxon>Ascomycota</taxon>
        <taxon>Pezizomycotina</taxon>
        <taxon>Dothideomycetes</taxon>
        <taxon>Pleosporomycetidae</taxon>
        <taxon>Pleosporales</taxon>
        <taxon>Massarineae</taxon>
        <taxon>Periconiaceae</taxon>
        <taxon>Periconia</taxon>
    </lineage>
</organism>
<evidence type="ECO:0000256" key="2">
    <source>
        <dbReference type="ARBA" id="ARBA00023026"/>
    </source>
</evidence>
<sequence length="221" mass="24151">MWHNAIAAGELQWWKQSKSQGVDGTCYSYLVKELDTCWTLVETYHTTVQAIEDSNKKTRGWAGCDGIQWGMNICLGHGNPPFPANSPEAICGPQMNNTEKPTDYTKWPGLNPCPLNACCDVWGQCGTMAQFYPDTRAPTGNDGTEGGPGENGCISNCGTKIVAGSPPAKFERVYISNLEIGEIISSGQHMIQQEHNPIAGDILIYDDTEWVSWSDVAYPVA</sequence>
<dbReference type="Gene3D" id="3.10.350.10">
    <property type="entry name" value="LysM domain"/>
    <property type="match status" value="1"/>
</dbReference>
<keyword evidence="5" id="KW-1185">Reference proteome</keyword>
<dbReference type="Proteomes" id="UP000244855">
    <property type="component" value="Unassembled WGS sequence"/>
</dbReference>
<reference evidence="4 5" key="1">
    <citation type="journal article" date="2018" name="Sci. Rep.">
        <title>Comparative genomics provides insights into the lifestyle and reveals functional heterogeneity of dark septate endophytic fungi.</title>
        <authorList>
            <person name="Knapp D.G."/>
            <person name="Nemeth J.B."/>
            <person name="Barry K."/>
            <person name="Hainaut M."/>
            <person name="Henrissat B."/>
            <person name="Johnson J."/>
            <person name="Kuo A."/>
            <person name="Lim J.H.P."/>
            <person name="Lipzen A."/>
            <person name="Nolan M."/>
            <person name="Ohm R.A."/>
            <person name="Tamas L."/>
            <person name="Grigoriev I.V."/>
            <person name="Spatafora J.W."/>
            <person name="Nagy L.G."/>
            <person name="Kovacs G.M."/>
        </authorList>
    </citation>
    <scope>NUCLEOTIDE SEQUENCE [LARGE SCALE GENOMIC DNA]</scope>
    <source>
        <strain evidence="4 5">DSE2036</strain>
    </source>
</reference>
<keyword evidence="4" id="KW-0378">Hydrolase</keyword>
<dbReference type="EMBL" id="KZ805472">
    <property type="protein sequence ID" value="PVH96168.1"/>
    <property type="molecule type" value="Genomic_DNA"/>
</dbReference>
<evidence type="ECO:0000256" key="1">
    <source>
        <dbReference type="ARBA" id="ARBA00022669"/>
    </source>
</evidence>
<proteinExistence type="predicted"/>
<dbReference type="GO" id="GO:0008061">
    <property type="term" value="F:chitin binding"/>
    <property type="evidence" value="ECO:0007669"/>
    <property type="project" value="UniProtKB-KW"/>
</dbReference>
<dbReference type="GO" id="GO:0016787">
    <property type="term" value="F:hydrolase activity"/>
    <property type="evidence" value="ECO:0007669"/>
    <property type="project" value="UniProtKB-KW"/>
</dbReference>
<gene>
    <name evidence="4" type="ORF">DM02DRAFT_632225</name>
</gene>
<dbReference type="OrthoDB" id="73875at2759"/>
<name>A0A2V1DDP9_9PLEO</name>
<keyword evidence="1" id="KW-0147">Chitin-binding</keyword>
<feature type="domain" description="LysM" evidence="3">
    <location>
        <begin position="27"/>
        <end position="75"/>
    </location>
</feature>
<dbReference type="InterPro" id="IPR036779">
    <property type="entry name" value="LysM_dom_sf"/>
</dbReference>